<evidence type="ECO:0000313" key="4">
    <source>
        <dbReference type="Proteomes" id="UP001150266"/>
    </source>
</evidence>
<dbReference type="AlphaFoldDB" id="A0A9W9AVT2"/>
<gene>
    <name evidence="3" type="ORF">J3R30DRAFT_36438</name>
</gene>
<feature type="compositionally biased region" description="Polar residues" evidence="1">
    <location>
        <begin position="136"/>
        <end position="149"/>
    </location>
</feature>
<feature type="chain" id="PRO_5040836305" description="Secreted protein" evidence="2">
    <location>
        <begin position="24"/>
        <end position="164"/>
    </location>
</feature>
<protein>
    <recommendedName>
        <fullName evidence="5">Secreted protein</fullName>
    </recommendedName>
</protein>
<evidence type="ECO:0008006" key="5">
    <source>
        <dbReference type="Google" id="ProtNLM"/>
    </source>
</evidence>
<sequence>MLMSLRLFLSLFLVLGSAKLSCAAPIPIVGGLLTQTQSVCPSTDIGIARSPNLSTSANAAKIVANDCGAISANPDGVCGSYGADSNVACGNLNQPSTALTPDGTHWTCTPAIGSCTSLQNGVVEVIACCTRTNDATANSDSNSTSQSDVPDSDSAPLDTVSAGS</sequence>
<name>A0A9W9AVT2_9AGAR</name>
<dbReference type="Proteomes" id="UP001150266">
    <property type="component" value="Unassembled WGS sequence"/>
</dbReference>
<proteinExistence type="predicted"/>
<evidence type="ECO:0000256" key="2">
    <source>
        <dbReference type="SAM" id="SignalP"/>
    </source>
</evidence>
<comment type="caution">
    <text evidence="3">The sequence shown here is derived from an EMBL/GenBank/DDBJ whole genome shotgun (WGS) entry which is preliminary data.</text>
</comment>
<feature type="signal peptide" evidence="2">
    <location>
        <begin position="1"/>
        <end position="23"/>
    </location>
</feature>
<accession>A0A9W9AVT2</accession>
<dbReference type="OrthoDB" id="10376939at2759"/>
<organism evidence="3 4">
    <name type="scientific">Lentinula aciculospora</name>
    <dbReference type="NCBI Taxonomy" id="153920"/>
    <lineage>
        <taxon>Eukaryota</taxon>
        <taxon>Fungi</taxon>
        <taxon>Dikarya</taxon>
        <taxon>Basidiomycota</taxon>
        <taxon>Agaricomycotina</taxon>
        <taxon>Agaricomycetes</taxon>
        <taxon>Agaricomycetidae</taxon>
        <taxon>Agaricales</taxon>
        <taxon>Marasmiineae</taxon>
        <taxon>Omphalotaceae</taxon>
        <taxon>Lentinula</taxon>
    </lineage>
</organism>
<keyword evidence="4" id="KW-1185">Reference proteome</keyword>
<reference evidence="3" key="1">
    <citation type="submission" date="2022-08" db="EMBL/GenBank/DDBJ databases">
        <title>A Global Phylogenomic Analysis of the Shiitake Genus Lentinula.</title>
        <authorList>
            <consortium name="DOE Joint Genome Institute"/>
            <person name="Sierra-Patev S."/>
            <person name="Min B."/>
            <person name="Naranjo-Ortiz M."/>
            <person name="Looney B."/>
            <person name="Konkel Z."/>
            <person name="Slot J.C."/>
            <person name="Sakamoto Y."/>
            <person name="Steenwyk J.L."/>
            <person name="Rokas A."/>
            <person name="Carro J."/>
            <person name="Camarero S."/>
            <person name="Ferreira P."/>
            <person name="Molpeceres G."/>
            <person name="Ruiz-Duenas F.J."/>
            <person name="Serrano A."/>
            <person name="Henrissat B."/>
            <person name="Drula E."/>
            <person name="Hughes K.W."/>
            <person name="Mata J.L."/>
            <person name="Ishikawa N.K."/>
            <person name="Vargas-Isla R."/>
            <person name="Ushijima S."/>
            <person name="Smith C.A."/>
            <person name="Ahrendt S."/>
            <person name="Andreopoulos W."/>
            <person name="He G."/>
            <person name="Labutti K."/>
            <person name="Lipzen A."/>
            <person name="Ng V."/>
            <person name="Riley R."/>
            <person name="Sandor L."/>
            <person name="Barry K."/>
            <person name="Martinez A.T."/>
            <person name="Xiao Y."/>
            <person name="Gibbons J.G."/>
            <person name="Terashima K."/>
            <person name="Grigoriev I.V."/>
            <person name="Hibbett D.S."/>
        </authorList>
    </citation>
    <scope>NUCLEOTIDE SEQUENCE</scope>
    <source>
        <strain evidence="3">JLM2183</strain>
    </source>
</reference>
<evidence type="ECO:0000256" key="1">
    <source>
        <dbReference type="SAM" id="MobiDB-lite"/>
    </source>
</evidence>
<feature type="region of interest" description="Disordered" evidence="1">
    <location>
        <begin position="136"/>
        <end position="164"/>
    </location>
</feature>
<dbReference type="EMBL" id="JAOTPV010000001">
    <property type="protein sequence ID" value="KAJ4490130.1"/>
    <property type="molecule type" value="Genomic_DNA"/>
</dbReference>
<evidence type="ECO:0000313" key="3">
    <source>
        <dbReference type="EMBL" id="KAJ4490130.1"/>
    </source>
</evidence>
<keyword evidence="2" id="KW-0732">Signal</keyword>